<dbReference type="EMBL" id="JACATZ010000001">
    <property type="protein sequence ID" value="NWJ44376.1"/>
    <property type="molecule type" value="Genomic_DNA"/>
</dbReference>
<reference evidence="1 3" key="1">
    <citation type="submission" date="2020-06" db="EMBL/GenBank/DDBJ databases">
        <title>Anoxygenic phototrophic Chloroflexota member uses a Type I reaction center.</title>
        <authorList>
            <person name="Tsuji J.M."/>
            <person name="Shaw N.A."/>
            <person name="Nagashima S."/>
            <person name="Venkiteswaran J."/>
            <person name="Schiff S.L."/>
            <person name="Hanada S."/>
            <person name="Tank M."/>
            <person name="Neufeld J.D."/>
        </authorList>
    </citation>
    <scope>NUCLEOTIDE SEQUENCE [LARGE SCALE GENOMIC DNA]</scope>
    <source>
        <strain evidence="1">L227-S17</strain>
    </source>
</reference>
<dbReference type="EMBL" id="CP128399">
    <property type="protein sequence ID" value="WJW66269.1"/>
    <property type="molecule type" value="Genomic_DNA"/>
</dbReference>
<evidence type="ECO:0000313" key="1">
    <source>
        <dbReference type="EMBL" id="NWJ44376.1"/>
    </source>
</evidence>
<evidence type="ECO:0000313" key="2">
    <source>
        <dbReference type="EMBL" id="WJW66269.1"/>
    </source>
</evidence>
<dbReference type="Proteomes" id="UP001431572">
    <property type="component" value="Chromosome 1"/>
</dbReference>
<dbReference type="RefSeq" id="WP_341468152.1">
    <property type="nucleotide sequence ID" value="NZ_CP128399.1"/>
</dbReference>
<accession>A0A8T7M168</accession>
<organism evidence="1 3">
    <name type="scientific">Candidatus Chlorohelix allophototropha</name>
    <dbReference type="NCBI Taxonomy" id="3003348"/>
    <lineage>
        <taxon>Bacteria</taxon>
        <taxon>Bacillati</taxon>
        <taxon>Chloroflexota</taxon>
        <taxon>Chloroflexia</taxon>
        <taxon>Candidatus Chloroheliales</taxon>
        <taxon>Candidatus Chloroheliaceae</taxon>
        <taxon>Candidatus Chlorohelix</taxon>
    </lineage>
</organism>
<dbReference type="AlphaFoldDB" id="A0A8T7M168"/>
<reference evidence="2" key="2">
    <citation type="journal article" date="2024" name="Nature">
        <title>Anoxygenic phototroph of the Chloroflexota uses a type I reaction centre.</title>
        <authorList>
            <person name="Tsuji J.M."/>
            <person name="Shaw N.A."/>
            <person name="Nagashima S."/>
            <person name="Venkiteswaran J.J."/>
            <person name="Schiff S.L."/>
            <person name="Watanabe T."/>
            <person name="Fukui M."/>
            <person name="Hanada S."/>
            <person name="Tank M."/>
            <person name="Neufeld J.D."/>
        </authorList>
    </citation>
    <scope>NUCLEOTIDE SEQUENCE</scope>
    <source>
        <strain evidence="2">L227-S17</strain>
    </source>
</reference>
<sequence>MANQNDYKKAILSLADANPQLDRKILEHVADLYDPSTGKVSAGSAEMSLDELDSVAGGTSFSQYQGAVLSLGSKFPGLNSGILQQIANTKLHMCW</sequence>
<proteinExistence type="predicted"/>
<evidence type="ECO:0000313" key="4">
    <source>
        <dbReference type="Proteomes" id="UP001431572"/>
    </source>
</evidence>
<dbReference type="Proteomes" id="UP000521676">
    <property type="component" value="Unassembled WGS sequence"/>
</dbReference>
<name>A0A8T7M168_9CHLR</name>
<gene>
    <name evidence="1" type="ORF">HXX08_00710</name>
    <name evidence="2" type="ORF">OZ401_002061</name>
</gene>
<evidence type="ECO:0000313" key="3">
    <source>
        <dbReference type="Proteomes" id="UP000521676"/>
    </source>
</evidence>
<protein>
    <submittedName>
        <fullName evidence="1">Uncharacterized protein</fullName>
    </submittedName>
</protein>
<keyword evidence="4" id="KW-1185">Reference proteome</keyword>